<dbReference type="PROSITE" id="PS00455">
    <property type="entry name" value="AMP_BINDING"/>
    <property type="match status" value="1"/>
</dbReference>
<dbReference type="Pfam" id="PF00501">
    <property type="entry name" value="AMP-binding"/>
    <property type="match status" value="1"/>
</dbReference>
<evidence type="ECO:0000313" key="4">
    <source>
        <dbReference type="EMBL" id="MBP3944274.1"/>
    </source>
</evidence>
<dbReference type="CDD" id="cd05907">
    <property type="entry name" value="VL_LC_FACS_like"/>
    <property type="match status" value="1"/>
</dbReference>
<dbReference type="GO" id="GO:0004467">
    <property type="term" value="F:long-chain fatty acid-CoA ligase activity"/>
    <property type="evidence" value="ECO:0007669"/>
    <property type="project" value="TreeGrafter"/>
</dbReference>
<evidence type="ECO:0000256" key="2">
    <source>
        <dbReference type="ARBA" id="ARBA00022840"/>
    </source>
</evidence>
<protein>
    <submittedName>
        <fullName evidence="4">Long-chain fatty acid--CoA ligase</fullName>
    </submittedName>
</protein>
<keyword evidence="2" id="KW-0067">ATP-binding</keyword>
<dbReference type="AlphaFoldDB" id="A0A8T4HBW3"/>
<dbReference type="Pfam" id="PF23562">
    <property type="entry name" value="AMP-binding_C_3"/>
    <property type="match status" value="1"/>
</dbReference>
<dbReference type="InterPro" id="IPR042099">
    <property type="entry name" value="ANL_N_sf"/>
</dbReference>
<keyword evidence="1" id="KW-0547">Nucleotide-binding</keyword>
<keyword evidence="4" id="KW-0436">Ligase</keyword>
<dbReference type="InterPro" id="IPR020845">
    <property type="entry name" value="AMP-binding_CS"/>
</dbReference>
<accession>A0A8T4HBW3</accession>
<organism evidence="4 5">
    <name type="scientific">Rhinopithecimicrobium faecis</name>
    <dbReference type="NCBI Taxonomy" id="2820698"/>
    <lineage>
        <taxon>Bacteria</taxon>
        <taxon>Pseudomonadati</taxon>
        <taxon>Bacteroidota</taxon>
        <taxon>Sphingobacteriia</taxon>
        <taxon>Sphingobacteriales</taxon>
        <taxon>Sphingobacteriaceae</taxon>
        <taxon>Rhinopithecimicrobium</taxon>
    </lineage>
</organism>
<reference evidence="4" key="1">
    <citation type="submission" date="2021-03" db="EMBL/GenBank/DDBJ databases">
        <authorList>
            <person name="Lu T."/>
            <person name="Wang Q."/>
            <person name="Han X."/>
        </authorList>
    </citation>
    <scope>NUCLEOTIDE SEQUENCE</scope>
    <source>
        <strain evidence="4">WQ 2009</strain>
    </source>
</reference>
<feature type="domain" description="AMP-dependent synthetase/ligase" evidence="3">
    <location>
        <begin position="16"/>
        <end position="407"/>
    </location>
</feature>
<sequence length="577" mass="64371">MTKPTRIFDLIAYQQEQFPTIAMFSYKEEDRWVESTAIDIQQEANALAKGLIAKGILPGDKVALISENRVAWNIIDFAIQQVGAVVVGMYPNISKDDYEYILKHAEVKLAIVSNKSLYEKIEGQLADLYIIDGEPSTPHWNELKALGTAITDSELQQRKAAVLPSDIATLIYTSGTTGTPKGVMLSHTNLLADVMSSEYSFPVTAYDRALSFLPVCHAYERVFHYVYIYKGVTIYFAQSMDSIGADIKAVKPHIFSAVPRVLEKIYDKIVSTGDSLTGVKRKIFFWAISVGEKYTIEGRSPWYNLKLAVAQKLVFSKFREALGGELKGVASGSAALQERLIRLYMAAGIPIFEGYGLTEAGPCLSVNCYKRGMRIGTVGVPLINIEIKLAEDGEILAKGENIMVGYYKDQKATDEVLKDGWLSTGDIGTWVDHKYLKIIDRKKEMFKTSGGKYIVPQQIESKLVESVYIEQAMVVGEGQKFPGAVIVPAYEALKAKFKPAETLKKEDFLKLPEVNDFLEKQIAVINNKFGHWEQIKRIAVIPTEFTIEAGDLTPTLKMKRKQISAKYKAEIDALYAI</sequence>
<dbReference type="GO" id="GO:0016020">
    <property type="term" value="C:membrane"/>
    <property type="evidence" value="ECO:0007669"/>
    <property type="project" value="TreeGrafter"/>
</dbReference>
<evidence type="ECO:0000259" key="3">
    <source>
        <dbReference type="Pfam" id="PF00501"/>
    </source>
</evidence>
<dbReference type="EMBL" id="JAGKSB010000015">
    <property type="protein sequence ID" value="MBP3944274.1"/>
    <property type="molecule type" value="Genomic_DNA"/>
</dbReference>
<name>A0A8T4HBW3_9SPHI</name>
<comment type="caution">
    <text evidence="4">The sequence shown here is derived from an EMBL/GenBank/DDBJ whole genome shotgun (WGS) entry which is preliminary data.</text>
</comment>
<dbReference type="PANTHER" id="PTHR43272:SF33">
    <property type="entry name" value="AMP-BINDING DOMAIN-CONTAINING PROTEIN-RELATED"/>
    <property type="match status" value="1"/>
</dbReference>
<dbReference type="RefSeq" id="WP_353547782.1">
    <property type="nucleotide sequence ID" value="NZ_JAGKSB010000015.1"/>
</dbReference>
<dbReference type="InterPro" id="IPR000873">
    <property type="entry name" value="AMP-dep_synth/lig_dom"/>
</dbReference>
<keyword evidence="5" id="KW-1185">Reference proteome</keyword>
<dbReference type="GO" id="GO:0005524">
    <property type="term" value="F:ATP binding"/>
    <property type="evidence" value="ECO:0007669"/>
    <property type="project" value="UniProtKB-KW"/>
</dbReference>
<dbReference type="PANTHER" id="PTHR43272">
    <property type="entry name" value="LONG-CHAIN-FATTY-ACID--COA LIGASE"/>
    <property type="match status" value="1"/>
</dbReference>
<proteinExistence type="predicted"/>
<dbReference type="Gene3D" id="3.40.50.12780">
    <property type="entry name" value="N-terminal domain of ligase-like"/>
    <property type="match status" value="1"/>
</dbReference>
<evidence type="ECO:0000256" key="1">
    <source>
        <dbReference type="ARBA" id="ARBA00022741"/>
    </source>
</evidence>
<dbReference type="Proteomes" id="UP000679691">
    <property type="component" value="Unassembled WGS sequence"/>
</dbReference>
<evidence type="ECO:0000313" key="5">
    <source>
        <dbReference type="Proteomes" id="UP000679691"/>
    </source>
</evidence>
<dbReference type="SUPFAM" id="SSF56801">
    <property type="entry name" value="Acetyl-CoA synthetase-like"/>
    <property type="match status" value="1"/>
</dbReference>
<gene>
    <name evidence="4" type="ORF">J5U18_12045</name>
</gene>